<reference evidence="3 4" key="1">
    <citation type="submission" date="2018-02" db="EMBL/GenBank/DDBJ databases">
        <title>The draft genome of Phyllobacterium myrsinacearum DSM5892.</title>
        <authorList>
            <person name="Li L."/>
            <person name="Liu L."/>
            <person name="Zhang X."/>
            <person name="Wang T."/>
        </authorList>
    </citation>
    <scope>NUCLEOTIDE SEQUENCE [LARGE SCALE GENOMIC DNA]</scope>
    <source>
        <strain evidence="3 4">DSM 5892</strain>
    </source>
</reference>
<dbReference type="GO" id="GO:0006635">
    <property type="term" value="P:fatty acid beta-oxidation"/>
    <property type="evidence" value="ECO:0007669"/>
    <property type="project" value="TreeGrafter"/>
</dbReference>
<dbReference type="Proteomes" id="UP000238563">
    <property type="component" value="Unassembled WGS sequence"/>
</dbReference>
<comment type="caution">
    <text evidence="3">The sequence shown here is derived from an EMBL/GenBank/DDBJ whole genome shotgun (WGS) entry which is preliminary data.</text>
</comment>
<comment type="similarity">
    <text evidence="1">Belongs to the enoyl-CoA hydratase/isomerase family.</text>
</comment>
<dbReference type="PANTHER" id="PTHR11941">
    <property type="entry name" value="ENOYL-COA HYDRATASE-RELATED"/>
    <property type="match status" value="1"/>
</dbReference>
<organism evidence="3 4">
    <name type="scientific">Phyllobacterium myrsinacearum</name>
    <dbReference type="NCBI Taxonomy" id="28101"/>
    <lineage>
        <taxon>Bacteria</taxon>
        <taxon>Pseudomonadati</taxon>
        <taxon>Pseudomonadota</taxon>
        <taxon>Alphaproteobacteria</taxon>
        <taxon>Hyphomicrobiales</taxon>
        <taxon>Phyllobacteriaceae</taxon>
        <taxon>Phyllobacterium</taxon>
    </lineage>
</organism>
<evidence type="ECO:0000313" key="3">
    <source>
        <dbReference type="EMBL" id="PRD50973.1"/>
    </source>
</evidence>
<evidence type="ECO:0000256" key="2">
    <source>
        <dbReference type="ARBA" id="ARBA00023239"/>
    </source>
</evidence>
<dbReference type="InterPro" id="IPR001753">
    <property type="entry name" value="Enoyl-CoA_hydra/iso"/>
</dbReference>
<accession>A0A2S9JDK7</accession>
<dbReference type="AlphaFoldDB" id="A0A2S9JDK7"/>
<gene>
    <name evidence="3" type="ORF">C5750_19175</name>
</gene>
<name>A0A2S9JDK7_9HYPH</name>
<evidence type="ECO:0000313" key="4">
    <source>
        <dbReference type="Proteomes" id="UP000238563"/>
    </source>
</evidence>
<dbReference type="PANTHER" id="PTHR11941:SF54">
    <property type="entry name" value="ENOYL-COA HYDRATASE, MITOCHONDRIAL"/>
    <property type="match status" value="1"/>
</dbReference>
<dbReference type="FunFam" id="1.10.12.10:FF:000001">
    <property type="entry name" value="Probable enoyl-CoA hydratase, mitochondrial"/>
    <property type="match status" value="1"/>
</dbReference>
<keyword evidence="2" id="KW-0456">Lyase</keyword>
<dbReference type="Pfam" id="PF00378">
    <property type="entry name" value="ECH_1"/>
    <property type="match status" value="1"/>
</dbReference>
<dbReference type="OrthoDB" id="9775794at2"/>
<evidence type="ECO:0000256" key="1">
    <source>
        <dbReference type="ARBA" id="ARBA00005254"/>
    </source>
</evidence>
<dbReference type="InterPro" id="IPR014748">
    <property type="entry name" value="Enoyl-CoA_hydra_C"/>
</dbReference>
<dbReference type="Gene3D" id="1.10.12.10">
    <property type="entry name" value="Lyase 2-enoyl-coa Hydratase, Chain A, domain 2"/>
    <property type="match status" value="1"/>
</dbReference>
<proteinExistence type="inferred from homology"/>
<dbReference type="GO" id="GO:0016836">
    <property type="term" value="F:hydro-lyase activity"/>
    <property type="evidence" value="ECO:0007669"/>
    <property type="project" value="UniProtKB-ARBA"/>
</dbReference>
<sequence>MVSRVVAPDQLIKEAKSVASRIASLSAPVVQMIKAAVVQGLDGSLSSGLALERRMFHLTFALNDRAEGMAAFIEKRPPSFQDR</sequence>
<keyword evidence="4" id="KW-1185">Reference proteome</keyword>
<protein>
    <recommendedName>
        <fullName evidence="5">Enoyl-CoA hydratase</fullName>
    </recommendedName>
</protein>
<dbReference type="EMBL" id="PVBT01000006">
    <property type="protein sequence ID" value="PRD50973.1"/>
    <property type="molecule type" value="Genomic_DNA"/>
</dbReference>
<dbReference type="SUPFAM" id="SSF52096">
    <property type="entry name" value="ClpP/crotonase"/>
    <property type="match status" value="1"/>
</dbReference>
<evidence type="ECO:0008006" key="5">
    <source>
        <dbReference type="Google" id="ProtNLM"/>
    </source>
</evidence>
<dbReference type="InterPro" id="IPR029045">
    <property type="entry name" value="ClpP/crotonase-like_dom_sf"/>
</dbReference>
<dbReference type="RefSeq" id="WP_105735713.1">
    <property type="nucleotide sequence ID" value="NZ_PVBT01000006.1"/>
</dbReference>